<evidence type="ECO:0000313" key="2">
    <source>
        <dbReference type="EMBL" id="GAH03760.1"/>
    </source>
</evidence>
<feature type="domain" description="PEGA" evidence="1">
    <location>
        <begin position="27"/>
        <end position="75"/>
    </location>
</feature>
<proteinExistence type="predicted"/>
<name>X1D649_9ZZZZ</name>
<dbReference type="InterPro" id="IPR013229">
    <property type="entry name" value="PEGA"/>
</dbReference>
<dbReference type="EMBL" id="BART01020422">
    <property type="protein sequence ID" value="GAH03760.1"/>
    <property type="molecule type" value="Genomic_DNA"/>
</dbReference>
<protein>
    <recommendedName>
        <fullName evidence="1">PEGA domain-containing protein</fullName>
    </recommendedName>
</protein>
<organism evidence="2">
    <name type="scientific">marine sediment metagenome</name>
    <dbReference type="NCBI Taxonomy" id="412755"/>
    <lineage>
        <taxon>unclassified sequences</taxon>
        <taxon>metagenomes</taxon>
        <taxon>ecological metagenomes</taxon>
    </lineage>
</organism>
<dbReference type="PROSITE" id="PS51257">
    <property type="entry name" value="PROKAR_LIPOPROTEIN"/>
    <property type="match status" value="1"/>
</dbReference>
<dbReference type="Pfam" id="PF08308">
    <property type="entry name" value="PEGA"/>
    <property type="match status" value="1"/>
</dbReference>
<accession>X1D649</accession>
<sequence length="134" mass="15454">MGRKELLAVSVVGLTIIVIVSGCVERQLTINTKPQGALVILNDEEIGASPVTVSFNWYGDYDVRISKEGFETLKTHRRLKGPWYDSFPFDFFAGCLNPKRIVDSYEWTFELKQKQEPERPQLIEDARQLKQQLY</sequence>
<reference evidence="2" key="1">
    <citation type="journal article" date="2014" name="Front. Microbiol.">
        <title>High frequency of phylogenetically diverse reductive dehalogenase-homologous genes in deep subseafloor sedimentary metagenomes.</title>
        <authorList>
            <person name="Kawai M."/>
            <person name="Futagami T."/>
            <person name="Toyoda A."/>
            <person name="Takaki Y."/>
            <person name="Nishi S."/>
            <person name="Hori S."/>
            <person name="Arai W."/>
            <person name="Tsubouchi T."/>
            <person name="Morono Y."/>
            <person name="Uchiyama I."/>
            <person name="Ito T."/>
            <person name="Fujiyama A."/>
            <person name="Inagaki F."/>
            <person name="Takami H."/>
        </authorList>
    </citation>
    <scope>NUCLEOTIDE SEQUENCE</scope>
    <source>
        <strain evidence="2">Expedition CK06-06</strain>
    </source>
</reference>
<dbReference type="AlphaFoldDB" id="X1D649"/>
<gene>
    <name evidence="2" type="ORF">S01H4_37951</name>
</gene>
<comment type="caution">
    <text evidence="2">The sequence shown here is derived from an EMBL/GenBank/DDBJ whole genome shotgun (WGS) entry which is preliminary data.</text>
</comment>
<evidence type="ECO:0000259" key="1">
    <source>
        <dbReference type="Pfam" id="PF08308"/>
    </source>
</evidence>